<dbReference type="InterPro" id="IPR036097">
    <property type="entry name" value="HisK_dim/P_sf"/>
</dbReference>
<comment type="catalytic activity">
    <reaction evidence="1">
        <text>ATP + protein L-histidine = ADP + protein N-phospho-L-histidine.</text>
        <dbReference type="EC" id="2.7.13.3"/>
    </reaction>
</comment>
<dbReference type="InterPro" id="IPR011110">
    <property type="entry name" value="Reg_prop"/>
</dbReference>
<proteinExistence type="predicted"/>
<name>A0ABU3PEZ9_9BURK</name>
<evidence type="ECO:0000313" key="5">
    <source>
        <dbReference type="EMBL" id="MDT9001109.1"/>
    </source>
</evidence>
<evidence type="ECO:0000256" key="1">
    <source>
        <dbReference type="ARBA" id="ARBA00000085"/>
    </source>
</evidence>
<dbReference type="Gene3D" id="1.10.287.130">
    <property type="match status" value="1"/>
</dbReference>
<comment type="caution">
    <text evidence="5">The sequence shown here is derived from an EMBL/GenBank/DDBJ whole genome shotgun (WGS) entry which is preliminary data.</text>
</comment>
<dbReference type="InterPro" id="IPR011123">
    <property type="entry name" value="Y_Y_Y"/>
</dbReference>
<accession>A0ABU3PEZ9</accession>
<dbReference type="Pfam" id="PF07495">
    <property type="entry name" value="Y_Y_Y"/>
    <property type="match status" value="1"/>
</dbReference>
<dbReference type="SMART" id="SM00387">
    <property type="entry name" value="HATPase_c"/>
    <property type="match status" value="1"/>
</dbReference>
<dbReference type="SUPFAM" id="SSF50998">
    <property type="entry name" value="Quinoprotein alcohol dehydrogenase-like"/>
    <property type="match status" value="1"/>
</dbReference>
<organism evidence="5 6">
    <name type="scientific">Roseateles aquae</name>
    <dbReference type="NCBI Taxonomy" id="3077235"/>
    <lineage>
        <taxon>Bacteria</taxon>
        <taxon>Pseudomonadati</taxon>
        <taxon>Pseudomonadota</taxon>
        <taxon>Betaproteobacteria</taxon>
        <taxon>Burkholderiales</taxon>
        <taxon>Sphaerotilaceae</taxon>
        <taxon>Roseateles</taxon>
    </lineage>
</organism>
<dbReference type="SUPFAM" id="SSF55781">
    <property type="entry name" value="GAF domain-like"/>
    <property type="match status" value="1"/>
</dbReference>
<reference evidence="5" key="1">
    <citation type="submission" date="2023-09" db="EMBL/GenBank/DDBJ databases">
        <title>Paucibacter sp. APW11 Genome sequencing and assembly.</title>
        <authorList>
            <person name="Kim I."/>
        </authorList>
    </citation>
    <scope>NUCLEOTIDE SEQUENCE</scope>
    <source>
        <strain evidence="5">APW11</strain>
    </source>
</reference>
<dbReference type="PRINTS" id="PR00344">
    <property type="entry name" value="BCTRLSENSOR"/>
</dbReference>
<gene>
    <name evidence="5" type="ORF">RQP53_17655</name>
</gene>
<evidence type="ECO:0000256" key="3">
    <source>
        <dbReference type="ARBA" id="ARBA00022553"/>
    </source>
</evidence>
<dbReference type="EC" id="2.7.13.3" evidence="2"/>
<dbReference type="InterPro" id="IPR011047">
    <property type="entry name" value="Quinoprotein_ADH-like_sf"/>
</dbReference>
<dbReference type="PANTHER" id="PTHR43547">
    <property type="entry name" value="TWO-COMPONENT HISTIDINE KINASE"/>
    <property type="match status" value="1"/>
</dbReference>
<dbReference type="RefSeq" id="WP_315651994.1">
    <property type="nucleotide sequence ID" value="NZ_JAVXZY010000007.1"/>
</dbReference>
<dbReference type="Proteomes" id="UP001246372">
    <property type="component" value="Unassembled WGS sequence"/>
</dbReference>
<dbReference type="SUPFAM" id="SSF63829">
    <property type="entry name" value="Calcium-dependent phosphotriesterase"/>
    <property type="match status" value="1"/>
</dbReference>
<dbReference type="InterPro" id="IPR003661">
    <property type="entry name" value="HisK_dim/P_dom"/>
</dbReference>
<dbReference type="Gene3D" id="2.130.10.10">
    <property type="entry name" value="YVTN repeat-like/Quinoprotein amine dehydrogenase"/>
    <property type="match status" value="3"/>
</dbReference>
<protein>
    <recommendedName>
        <fullName evidence="2">histidine kinase</fullName>
        <ecNumber evidence="2">2.7.13.3</ecNumber>
    </recommendedName>
</protein>
<feature type="domain" description="Histidine kinase" evidence="4">
    <location>
        <begin position="1095"/>
        <end position="1327"/>
    </location>
</feature>
<evidence type="ECO:0000313" key="6">
    <source>
        <dbReference type="Proteomes" id="UP001246372"/>
    </source>
</evidence>
<dbReference type="SMART" id="SM00065">
    <property type="entry name" value="GAF"/>
    <property type="match status" value="1"/>
</dbReference>
<dbReference type="SUPFAM" id="SSF55874">
    <property type="entry name" value="ATPase domain of HSP90 chaperone/DNA topoisomerase II/histidine kinase"/>
    <property type="match status" value="1"/>
</dbReference>
<dbReference type="InterPro" id="IPR004358">
    <property type="entry name" value="Sig_transdc_His_kin-like_C"/>
</dbReference>
<dbReference type="Gene3D" id="2.60.40.10">
    <property type="entry name" value="Immunoglobulins"/>
    <property type="match status" value="1"/>
</dbReference>
<dbReference type="InterPro" id="IPR003018">
    <property type="entry name" value="GAF"/>
</dbReference>
<dbReference type="InterPro" id="IPR015943">
    <property type="entry name" value="WD40/YVTN_repeat-like_dom_sf"/>
</dbReference>
<dbReference type="PANTHER" id="PTHR43547:SF2">
    <property type="entry name" value="HYBRID SIGNAL TRANSDUCTION HISTIDINE KINASE C"/>
    <property type="match status" value="1"/>
</dbReference>
<dbReference type="PROSITE" id="PS50109">
    <property type="entry name" value="HIS_KIN"/>
    <property type="match status" value="1"/>
</dbReference>
<dbReference type="CDD" id="cd00082">
    <property type="entry name" value="HisKA"/>
    <property type="match status" value="1"/>
</dbReference>
<evidence type="ECO:0000259" key="4">
    <source>
        <dbReference type="PROSITE" id="PS50109"/>
    </source>
</evidence>
<dbReference type="InterPro" id="IPR003594">
    <property type="entry name" value="HATPase_dom"/>
</dbReference>
<keyword evidence="6" id="KW-1185">Reference proteome</keyword>
<dbReference type="InterPro" id="IPR005467">
    <property type="entry name" value="His_kinase_dom"/>
</dbReference>
<dbReference type="InterPro" id="IPR029016">
    <property type="entry name" value="GAF-like_dom_sf"/>
</dbReference>
<dbReference type="InterPro" id="IPR036890">
    <property type="entry name" value="HATPase_C_sf"/>
</dbReference>
<dbReference type="Gene3D" id="3.30.565.10">
    <property type="entry name" value="Histidine kinase-like ATPase, C-terminal domain"/>
    <property type="match status" value="1"/>
</dbReference>
<dbReference type="InterPro" id="IPR013783">
    <property type="entry name" value="Ig-like_fold"/>
</dbReference>
<dbReference type="Pfam" id="PF13185">
    <property type="entry name" value="GAF_2"/>
    <property type="match status" value="1"/>
</dbReference>
<dbReference type="SUPFAM" id="SSF47384">
    <property type="entry name" value="Homodimeric domain of signal transducing histidine kinase"/>
    <property type="match status" value="1"/>
</dbReference>
<sequence>MHSLGLTAAATVAALQRRSRVCGRVLRTAWRLGLALLLTLALNGTATAAYVASLRFNALGTEQGLPDSSAVTMLQDRRGLMWIGTANGLARYDGRRFKHFAADPDDEHALAHALVSALLEDESERLWIGTSAGLHRMDLRSETLQRIPMPADWSPQNRRIFAMVRVGARLWVACRGGLLRYELSSGAYELVLASADPLNPLRLGAMVADRQGGLYISQGARVLHLSAQGQQDLTLDLAQGRPGEAVGLTIRSMLLDEQGRLWLGTALGLRAWQLGGADAKPLDELQALKLPQQVVFSLLRDEAGSIWAAYGSGGGLLRLRDQPGGGWETEFFRHHDALPHSLSASSVASLYQDSSGVLWIGTWGGGISLADLRSGGFRQYLHVLDDPDSLSSDGITAVALDGSEQAWLGSYGGGLNRVNLRSGSTERIAQSQSGARLIKTLLLEAPGRLWIGGDDGLRLFDTVRRRSEVIALGNTSPAGASIAALLHDRQGVLWIASAGGLYRRLPDGRLLTYRAVAGQAGALSHDTVDCLLEDHHGRIWVGTKGGLHLWDPASEGFVQPLQPSAELKNPAGLSVFSLREDAKGRIWLGTAVGLFQLLPQGQGWRLQSWRQLPGMPRGWVNTMQEDLHGALWLGHEQGLVHVLPDQSKVRFYPGLGGHFDGGFGFNATARDAHGRLYFGSQGLLAFKPDELRESHAAPRVLLSDLRVFNQSLLPSEAASEVQDQRSSAPLSLRAVGIDGLLHQARQVRLSHRETMVSFEFSALHFYSVRHNRYAWKLEGFDTDWIEGKPGEGLATYTNLDPGSYQLRARAAGPDGSWSGEDLVLAIEVLPPFWRALWFRLLAGVALLAALAALYRWRLRLMWQAQRRLEKEVAARTAEAVQEAEHAERQRQQAEAARHDISLLSEIGRELTGLLDGEAILELLYRRVQQLMEADIFAVGLLRAEEGVIAFDYCMQGGMAFEPYQRALASEEQPAVQCVLQARELIIEKFPHDNRIVRGVGGAQRRLRLVDGSEPPPARSALFVPMMLKGQVMGVISVLSQREGAYDGSHLDKLRTLGAYAAVALDKAEAYHRLKLTQTQLVAQEKLAALGALVAGVAHELNTPIGNSLLVASTLRDASEEFVQQARSGGLRRSELERYCDNASASSSLLLRSLSQAAELISSFKQLAVDQTSDQRRPFELRQLCEELALTFASRLRREEHRLELAIEPGIAMDSFPGPLGQVLGNLIMNALVHAFEGRKHGLLQLQGQRLGSDRVQISFRDDGRGIAAEHLGRIFDPFFTTKLGQGGSGLGLHISYTIVSSLLGGSIRVSSSPGQGACFTIELPLVAPFAVEPPADAAAA</sequence>
<evidence type="ECO:0000256" key="2">
    <source>
        <dbReference type="ARBA" id="ARBA00012438"/>
    </source>
</evidence>
<dbReference type="Gene3D" id="3.30.450.40">
    <property type="match status" value="1"/>
</dbReference>
<keyword evidence="3" id="KW-0597">Phosphoprotein</keyword>
<dbReference type="EMBL" id="JAVXZY010000007">
    <property type="protein sequence ID" value="MDT9001109.1"/>
    <property type="molecule type" value="Genomic_DNA"/>
</dbReference>
<dbReference type="Pfam" id="PF07494">
    <property type="entry name" value="Reg_prop"/>
    <property type="match status" value="3"/>
</dbReference>
<dbReference type="Pfam" id="PF02518">
    <property type="entry name" value="HATPase_c"/>
    <property type="match status" value="1"/>
</dbReference>